<evidence type="ECO:0000259" key="2">
    <source>
        <dbReference type="Pfam" id="PF08608"/>
    </source>
</evidence>
<dbReference type="RefSeq" id="WP_092973174.1">
    <property type="nucleotide sequence ID" value="NZ_FPAT01000001.1"/>
</dbReference>
<gene>
    <name evidence="4" type="ORF">SAMN04487904_101456</name>
</gene>
<reference evidence="5" key="1">
    <citation type="submission" date="2016-10" db="EMBL/GenBank/DDBJ databases">
        <authorList>
            <person name="Varghese N."/>
            <person name="Submissions S."/>
        </authorList>
    </citation>
    <scope>NUCLEOTIDE SEQUENCE [LARGE SCALE GENOMIC DNA]</scope>
    <source>
        <strain evidence="5">DSM 45501</strain>
    </source>
</reference>
<dbReference type="InterPro" id="IPR017517">
    <property type="entry name" value="Maleyloyr_isom"/>
</dbReference>
<sequence>MSEAQEVIEKLSAEAEEVDRLVADIDEDRWKLPTPAPGWTIAHQIGHLAFIFRIAGMAAASPQEFTAMTERISGGGGFDAAVNAALADYVDDPPEELLARWRAERDEGIKALAGVPAERMVPWLVNPLPPAVLASAGMMELFAHGQDIADALGVRRVRTDRIKPLVSFVVRTWDFGYQARDLVTPDVEFRFELTAPSGESWTFGHAEAEQVISGSAVDFCLLATRRRHRDDLNLTASGEEADHWLSIAQAYRGPAGPGRVPGQFDS</sequence>
<dbReference type="Pfam" id="PF11716">
    <property type="entry name" value="MDMPI_N"/>
    <property type="match status" value="1"/>
</dbReference>
<dbReference type="InterPro" id="IPR024344">
    <property type="entry name" value="MDMPI_metal-binding"/>
</dbReference>
<dbReference type="STRING" id="995060.SAMN04487904_101456"/>
<evidence type="ECO:0000256" key="1">
    <source>
        <dbReference type="SAM" id="Coils"/>
    </source>
</evidence>
<dbReference type="NCBIfam" id="TIGR03083">
    <property type="entry name" value="maleylpyruvate isomerase family mycothiol-dependent enzyme"/>
    <property type="match status" value="1"/>
</dbReference>
<dbReference type="AlphaFoldDB" id="A0A1I6XCI2"/>
<organism evidence="4 5">
    <name type="scientific">Actinopolyspora righensis</name>
    <dbReference type="NCBI Taxonomy" id="995060"/>
    <lineage>
        <taxon>Bacteria</taxon>
        <taxon>Bacillati</taxon>
        <taxon>Actinomycetota</taxon>
        <taxon>Actinomycetes</taxon>
        <taxon>Actinopolysporales</taxon>
        <taxon>Actinopolysporaceae</taxon>
        <taxon>Actinopolyspora</taxon>
        <taxon>Actinopolyspora alba group</taxon>
    </lineage>
</organism>
<evidence type="ECO:0000313" key="4">
    <source>
        <dbReference type="EMBL" id="SFT35927.1"/>
    </source>
</evidence>
<dbReference type="Pfam" id="PF08608">
    <property type="entry name" value="Wyosine_form"/>
    <property type="match status" value="1"/>
</dbReference>
<keyword evidence="1" id="KW-0175">Coiled coil</keyword>
<accession>A0A1I6XCI2</accession>
<dbReference type="InterPro" id="IPR034660">
    <property type="entry name" value="DinB/YfiT-like"/>
</dbReference>
<dbReference type="InterPro" id="IPR017518">
    <property type="entry name" value="CHP03084"/>
</dbReference>
<keyword evidence="5" id="KW-1185">Reference proteome</keyword>
<feature type="domain" description="tRNA wybutosine-synthesis" evidence="2">
    <location>
        <begin position="188"/>
        <end position="233"/>
    </location>
</feature>
<protein>
    <submittedName>
        <fullName evidence="4">TIGR03084 family protein</fullName>
    </submittedName>
</protein>
<dbReference type="InterPro" id="IPR013917">
    <property type="entry name" value="tRNA_wybutosine-synth"/>
</dbReference>
<feature type="coiled-coil region" evidence="1">
    <location>
        <begin position="1"/>
        <end position="28"/>
    </location>
</feature>
<proteinExistence type="predicted"/>
<dbReference type="EMBL" id="FPAT01000001">
    <property type="protein sequence ID" value="SFT35927.1"/>
    <property type="molecule type" value="Genomic_DNA"/>
</dbReference>
<dbReference type="Gene3D" id="1.20.120.450">
    <property type="entry name" value="dinb family like domain"/>
    <property type="match status" value="1"/>
</dbReference>
<evidence type="ECO:0000259" key="3">
    <source>
        <dbReference type="Pfam" id="PF11716"/>
    </source>
</evidence>
<name>A0A1I6XCI2_9ACTN</name>
<dbReference type="SUPFAM" id="SSF109854">
    <property type="entry name" value="DinB/YfiT-like putative metalloenzymes"/>
    <property type="match status" value="1"/>
</dbReference>
<dbReference type="NCBIfam" id="TIGR03084">
    <property type="entry name" value="TIGR03084 family metal-binding protein"/>
    <property type="match status" value="1"/>
</dbReference>
<dbReference type="GO" id="GO:0046872">
    <property type="term" value="F:metal ion binding"/>
    <property type="evidence" value="ECO:0007669"/>
    <property type="project" value="InterPro"/>
</dbReference>
<feature type="domain" description="Mycothiol-dependent maleylpyruvate isomerase metal-binding" evidence="3">
    <location>
        <begin position="12"/>
        <end position="149"/>
    </location>
</feature>
<evidence type="ECO:0000313" key="5">
    <source>
        <dbReference type="Proteomes" id="UP000199165"/>
    </source>
</evidence>
<dbReference type="Proteomes" id="UP000199165">
    <property type="component" value="Unassembled WGS sequence"/>
</dbReference>